<protein>
    <recommendedName>
        <fullName evidence="1">ZSWIM1/3 RNaseH-like domain-containing protein</fullName>
    </recommendedName>
</protein>
<dbReference type="InterPro" id="IPR048324">
    <property type="entry name" value="ZSWIM1-3_RNaseH-like"/>
</dbReference>
<reference evidence="2" key="1">
    <citation type="submission" date="2017-05" db="UniProtKB">
        <authorList>
            <consortium name="EnsemblMetazoa"/>
        </authorList>
    </citation>
    <scope>IDENTIFICATION</scope>
</reference>
<dbReference type="InParanoid" id="A0A1X7SDX4"/>
<name>A0A1X7SDX4_AMPQE</name>
<sequence>MLMKFGSEAICMDSTHSTNVYDFCLVTILVLDDFGEGVPVGWMISNREDAAALRQFLLKIRPGEKEFKSTSQSNQNKQKSITILEFYLKKLPK</sequence>
<accession>A0A1X7SDX4</accession>
<dbReference type="Pfam" id="PF21056">
    <property type="entry name" value="ZSWIM1-3_RNaseH-like"/>
    <property type="match status" value="1"/>
</dbReference>
<feature type="domain" description="ZSWIM1/3 RNaseH-like" evidence="1">
    <location>
        <begin position="8"/>
        <end position="58"/>
    </location>
</feature>
<organism evidence="2">
    <name type="scientific">Amphimedon queenslandica</name>
    <name type="common">Sponge</name>
    <dbReference type="NCBI Taxonomy" id="400682"/>
    <lineage>
        <taxon>Eukaryota</taxon>
        <taxon>Metazoa</taxon>
        <taxon>Porifera</taxon>
        <taxon>Demospongiae</taxon>
        <taxon>Heteroscleromorpha</taxon>
        <taxon>Haplosclerida</taxon>
        <taxon>Niphatidae</taxon>
        <taxon>Amphimedon</taxon>
    </lineage>
</organism>
<dbReference type="EnsemblMetazoa" id="Aqu2.1.00273_001">
    <property type="protein sequence ID" value="Aqu2.1.00273_001"/>
    <property type="gene ID" value="Aqu2.1.00273"/>
</dbReference>
<evidence type="ECO:0000313" key="2">
    <source>
        <dbReference type="EnsemblMetazoa" id="Aqu2.1.00273_001"/>
    </source>
</evidence>
<dbReference type="AlphaFoldDB" id="A0A1X7SDX4"/>
<proteinExistence type="predicted"/>
<evidence type="ECO:0000259" key="1">
    <source>
        <dbReference type="Pfam" id="PF21056"/>
    </source>
</evidence>